<dbReference type="AlphaFoldDB" id="A0A2U2PLL7"/>
<proteinExistence type="predicted"/>
<dbReference type="Pfam" id="PF01841">
    <property type="entry name" value="Transglut_core"/>
    <property type="match status" value="1"/>
</dbReference>
<evidence type="ECO:0000259" key="3">
    <source>
        <dbReference type="Pfam" id="PF12969"/>
    </source>
</evidence>
<reference evidence="4 5" key="1">
    <citation type="submission" date="2018-04" db="EMBL/GenBank/DDBJ databases">
        <title>Pedobacter chongqingensis sp. nov., isolated from a rottenly hemp rope.</title>
        <authorList>
            <person name="Cai Y."/>
        </authorList>
    </citation>
    <scope>NUCLEOTIDE SEQUENCE [LARGE SCALE GENOMIC DNA]</scope>
    <source>
        <strain evidence="4 5">FJ4-8</strain>
    </source>
</reference>
<evidence type="ECO:0000313" key="4">
    <source>
        <dbReference type="EMBL" id="PWG82069.1"/>
    </source>
</evidence>
<dbReference type="InterPro" id="IPR038765">
    <property type="entry name" value="Papain-like_cys_pep_sf"/>
</dbReference>
<keyword evidence="1" id="KW-0732">Signal</keyword>
<dbReference type="InterPro" id="IPR002931">
    <property type="entry name" value="Transglutaminase-like"/>
</dbReference>
<dbReference type="Gene3D" id="2.60.40.3140">
    <property type="match status" value="1"/>
</dbReference>
<evidence type="ECO:0000259" key="2">
    <source>
        <dbReference type="Pfam" id="PF01841"/>
    </source>
</evidence>
<dbReference type="Gene3D" id="2.60.120.1130">
    <property type="match status" value="1"/>
</dbReference>
<protein>
    <recommendedName>
        <fullName evidence="6">DUF3857 domain-containing protein</fullName>
    </recommendedName>
</protein>
<accession>A0A2U2PLL7</accession>
<feature type="domain" description="DUF3857" evidence="3">
    <location>
        <begin position="55"/>
        <end position="213"/>
    </location>
</feature>
<dbReference type="Proteomes" id="UP000245647">
    <property type="component" value="Unassembled WGS sequence"/>
</dbReference>
<dbReference type="SUPFAM" id="SSF54001">
    <property type="entry name" value="Cysteine proteinases"/>
    <property type="match status" value="1"/>
</dbReference>
<dbReference type="OrthoDB" id="8595007at2"/>
<evidence type="ECO:0000256" key="1">
    <source>
        <dbReference type="SAM" id="SignalP"/>
    </source>
</evidence>
<dbReference type="InterPro" id="IPR024618">
    <property type="entry name" value="DUF3857"/>
</dbReference>
<dbReference type="Pfam" id="PF12969">
    <property type="entry name" value="DUF3857"/>
    <property type="match status" value="1"/>
</dbReference>
<comment type="caution">
    <text evidence="4">The sequence shown here is derived from an EMBL/GenBank/DDBJ whole genome shotgun (WGS) entry which is preliminary data.</text>
</comment>
<sequence>MRFLPIFVVLFWSLLSSAQERYAVSVIPKSLINRASAVVRDLDYEVIMNKPDDLAYKVRSAVTVMNSAGDDEGEVVIFYDKLFQVKSVKGIIYNEFGLPVSKFTEKDFKDVSAVSNVSLYEDDRVKYFRPAMTTYPYTIVYESEIRSRQSLFLPTWRPVPSEGVAIEKSTFRFTGPADYKLRYREYNYPGKVEENTEKNIKTYKWQLSDIPAARLEPYSPDPDRYRTRVRLAPETFAYRGITGKFSNWTEFGTWVNENLLKGRDVLSPLTKQYISELVKDTNDPKAKAKMIYEYMQNKCRYISVQIGIGGHQPYPAIDVDRLGYGDCKGLVNYTKALLKAAGIESYYCIVNSGAFKKDVSPDFASLNDGDHIILCLPFKNDTTWLECTSKHYPFGFLGDFTDDRLVLACTPEGGKLLKTPKFAALENRQTRKASFKLAEGGDLSGKIQTRFEGTQYDNHDMLEGEPFKEQVKELVKLYPLPNLEIEAFEFKKEKGLKPVTIENIDFQSRAYAALSGGIMYISLNPVNKEKRVMPDLRIRNNPLFINRGYIDEDEYTFELPAKAKIEYRSGNTTLEKPFGKYTATVNVKDNIVTYRRVLQMNEGTYPKEQYAEFVKFYQDIVQADNDRLILKF</sequence>
<name>A0A2U2PLL7_9SPHI</name>
<dbReference type="EMBL" id="QEAS01000002">
    <property type="protein sequence ID" value="PWG82069.1"/>
    <property type="molecule type" value="Genomic_DNA"/>
</dbReference>
<organism evidence="4 5">
    <name type="scientific">Pararcticibacter amylolyticus</name>
    <dbReference type="NCBI Taxonomy" id="2173175"/>
    <lineage>
        <taxon>Bacteria</taxon>
        <taxon>Pseudomonadati</taxon>
        <taxon>Bacteroidota</taxon>
        <taxon>Sphingobacteriia</taxon>
        <taxon>Sphingobacteriales</taxon>
        <taxon>Sphingobacteriaceae</taxon>
        <taxon>Pararcticibacter</taxon>
    </lineage>
</organism>
<feature type="chain" id="PRO_5015452114" description="DUF3857 domain-containing protein" evidence="1">
    <location>
        <begin position="19"/>
        <end position="632"/>
    </location>
</feature>
<keyword evidence="5" id="KW-1185">Reference proteome</keyword>
<evidence type="ECO:0000313" key="5">
    <source>
        <dbReference type="Proteomes" id="UP000245647"/>
    </source>
</evidence>
<feature type="signal peptide" evidence="1">
    <location>
        <begin position="1"/>
        <end position="18"/>
    </location>
</feature>
<feature type="domain" description="Transglutaminase-like" evidence="2">
    <location>
        <begin position="272"/>
        <end position="349"/>
    </location>
</feature>
<gene>
    <name evidence="4" type="ORF">DDR33_03350</name>
</gene>
<dbReference type="Gene3D" id="3.10.620.30">
    <property type="match status" value="1"/>
</dbReference>
<evidence type="ECO:0008006" key="6">
    <source>
        <dbReference type="Google" id="ProtNLM"/>
    </source>
</evidence>